<evidence type="ECO:0000256" key="1">
    <source>
        <dbReference type="SAM" id="Phobius"/>
    </source>
</evidence>
<dbReference type="InterPro" id="IPR036488">
    <property type="entry name" value="DUF1883-like_sf"/>
</dbReference>
<dbReference type="PATRIC" id="fig|391623.17.peg.1889"/>
<evidence type="ECO:0000313" key="2">
    <source>
        <dbReference type="EMBL" id="ADT84865.1"/>
    </source>
</evidence>
<dbReference type="GeneID" id="10042206"/>
<sequence length="128" mass="15002">MRRGIVAALAMLIIIGIAVYGLISHYGSYTYQWKTNLNEYKMYHLLGDSILEGYVKANGKISVYIMTRENFEKMKQGEHFEYYKAWEHVKGVEFNNVKIPQGDYILVVKNEENKMQWISVKLREKKSA</sequence>
<dbReference type="eggNOG" id="arCOG07134">
    <property type="taxonomic scope" value="Archaea"/>
</dbReference>
<organism evidence="2 3">
    <name type="scientific">Thermococcus barophilus (strain DSM 11836 / MP)</name>
    <dbReference type="NCBI Taxonomy" id="391623"/>
    <lineage>
        <taxon>Archaea</taxon>
        <taxon>Methanobacteriati</taxon>
        <taxon>Methanobacteriota</taxon>
        <taxon>Thermococci</taxon>
        <taxon>Thermococcales</taxon>
        <taxon>Thermococcaceae</taxon>
        <taxon>Thermococcus</taxon>
    </lineage>
</organism>
<gene>
    <name evidence="2" type="ordered locus">TERMP_01890</name>
</gene>
<dbReference type="Gene3D" id="4.10.1210.10">
    <property type="entry name" value="Atu1913-like"/>
    <property type="match status" value="1"/>
</dbReference>
<reference evidence="2 3" key="1">
    <citation type="journal article" date="2011" name="J. Bacteriol.">
        <title>Complete genome sequence of the hyperthermophilic, piezophilic, heterotrophic, and carboxydotrophic archaeon Thermococcus barophilus MP.</title>
        <authorList>
            <person name="Vannier P."/>
            <person name="Marteinsson V.T."/>
            <person name="Fridjonsson O.H."/>
            <person name="Oger P."/>
            <person name="Jebbar M."/>
        </authorList>
    </citation>
    <scope>NUCLEOTIDE SEQUENCE [LARGE SCALE GENOMIC DNA]</scope>
    <source>
        <strain evidence="3">DSM 11836 / MP</strain>
    </source>
</reference>
<evidence type="ECO:0000313" key="3">
    <source>
        <dbReference type="Proteomes" id="UP000007478"/>
    </source>
</evidence>
<dbReference type="AlphaFoldDB" id="F0LKN1"/>
<feature type="transmembrane region" description="Helical" evidence="1">
    <location>
        <begin position="6"/>
        <end position="23"/>
    </location>
</feature>
<proteinExistence type="predicted"/>
<keyword evidence="1" id="KW-0472">Membrane</keyword>
<dbReference type="OrthoDB" id="101216at2157"/>
<accession>F0LKN1</accession>
<dbReference type="EMBL" id="CP002372">
    <property type="protein sequence ID" value="ADT84865.1"/>
    <property type="molecule type" value="Genomic_DNA"/>
</dbReference>
<dbReference type="HOGENOM" id="CLU_1954765_0_0_2"/>
<dbReference type="RefSeq" id="WP_013468161.1">
    <property type="nucleotide sequence ID" value="NC_014804.1"/>
</dbReference>
<name>F0LKN1_THEBM</name>
<keyword evidence="1" id="KW-1133">Transmembrane helix</keyword>
<protein>
    <submittedName>
        <fullName evidence="2">Uncharacterized protein</fullName>
    </submittedName>
</protein>
<dbReference type="Proteomes" id="UP000007478">
    <property type="component" value="Chromosome"/>
</dbReference>
<keyword evidence="3" id="KW-1185">Reference proteome</keyword>
<dbReference type="KEGG" id="tba:TERMP_01890"/>
<keyword evidence="1" id="KW-0812">Transmembrane</keyword>